<evidence type="ECO:0000313" key="3">
    <source>
        <dbReference type="Proteomes" id="UP001596083"/>
    </source>
</evidence>
<dbReference type="SUPFAM" id="SSF47413">
    <property type="entry name" value="lambda repressor-like DNA-binding domains"/>
    <property type="match status" value="1"/>
</dbReference>
<name>A0ABW0Z3X6_9ACTN</name>
<protein>
    <submittedName>
        <fullName evidence="2">Scr1 family TA system antitoxin-like transcriptional regulator</fullName>
    </submittedName>
</protein>
<feature type="domain" description="HTH cro/C1-type" evidence="1">
    <location>
        <begin position="18"/>
        <end position="73"/>
    </location>
</feature>
<reference evidence="3" key="1">
    <citation type="journal article" date="2019" name="Int. J. Syst. Evol. Microbiol.">
        <title>The Global Catalogue of Microorganisms (GCM) 10K type strain sequencing project: providing services to taxonomists for standard genome sequencing and annotation.</title>
        <authorList>
            <consortium name="The Broad Institute Genomics Platform"/>
            <consortium name="The Broad Institute Genome Sequencing Center for Infectious Disease"/>
            <person name="Wu L."/>
            <person name="Ma J."/>
        </authorList>
    </citation>
    <scope>NUCLEOTIDE SEQUENCE [LARGE SCALE GENOMIC DNA]</scope>
    <source>
        <strain evidence="3">CGMCC 4.7304</strain>
    </source>
</reference>
<dbReference type="InterPro" id="IPR043917">
    <property type="entry name" value="DUF5753"/>
</dbReference>
<dbReference type="CDD" id="cd00093">
    <property type="entry name" value="HTH_XRE"/>
    <property type="match status" value="1"/>
</dbReference>
<dbReference type="SMART" id="SM00530">
    <property type="entry name" value="HTH_XRE"/>
    <property type="match status" value="1"/>
</dbReference>
<gene>
    <name evidence="2" type="ORF">ACFP1Z_14025</name>
</gene>
<dbReference type="InterPro" id="IPR010982">
    <property type="entry name" value="Lambda_DNA-bd_dom_sf"/>
</dbReference>
<dbReference type="RefSeq" id="WP_390316529.1">
    <property type="nucleotide sequence ID" value="NZ_JBHSPB010000007.1"/>
</dbReference>
<organism evidence="2 3">
    <name type="scientific">Streptomyces gamaensis</name>
    <dbReference type="NCBI Taxonomy" id="1763542"/>
    <lineage>
        <taxon>Bacteria</taxon>
        <taxon>Bacillati</taxon>
        <taxon>Actinomycetota</taxon>
        <taxon>Actinomycetes</taxon>
        <taxon>Kitasatosporales</taxon>
        <taxon>Streptomycetaceae</taxon>
        <taxon>Streptomyces</taxon>
    </lineage>
</organism>
<dbReference type="InterPro" id="IPR001387">
    <property type="entry name" value="Cro/C1-type_HTH"/>
</dbReference>
<sequence length="283" mass="31562">MPPRTAPTARQRRLGTELRKMRERAGLNAPQAAEQLGTNRTGISNIEAGRFGVSGERVQALARIYTCTDQPYIAALVAMAEERGRSWWEDYRGTLSAGALDVAELEYHACSLRSVQIMHIPGLLQTEDYAKAVLSTALPKPSPTELRRRLSYRMRRRDILDRENPPHCTFVIHEAALRMQFGGPKVTRRQLEHTLEASERGNVTVRAIPFSAGGFPNSGTSTLYVSGPVPQLDTVHLDVAHGSALLDAEDHLANYRAILDRTQEISLNPEETRDLMRDAARRL</sequence>
<proteinExistence type="predicted"/>
<dbReference type="EMBL" id="JBHSPB010000007">
    <property type="protein sequence ID" value="MFC5721285.1"/>
    <property type="molecule type" value="Genomic_DNA"/>
</dbReference>
<dbReference type="PROSITE" id="PS50943">
    <property type="entry name" value="HTH_CROC1"/>
    <property type="match status" value="1"/>
</dbReference>
<evidence type="ECO:0000313" key="2">
    <source>
        <dbReference type="EMBL" id="MFC5721285.1"/>
    </source>
</evidence>
<keyword evidence="3" id="KW-1185">Reference proteome</keyword>
<evidence type="ECO:0000259" key="1">
    <source>
        <dbReference type="PROSITE" id="PS50943"/>
    </source>
</evidence>
<dbReference type="Pfam" id="PF19054">
    <property type="entry name" value="DUF5753"/>
    <property type="match status" value="1"/>
</dbReference>
<comment type="caution">
    <text evidence="2">The sequence shown here is derived from an EMBL/GenBank/DDBJ whole genome shotgun (WGS) entry which is preliminary data.</text>
</comment>
<dbReference type="Pfam" id="PF13560">
    <property type="entry name" value="HTH_31"/>
    <property type="match status" value="1"/>
</dbReference>
<dbReference type="Gene3D" id="1.10.260.40">
    <property type="entry name" value="lambda repressor-like DNA-binding domains"/>
    <property type="match status" value="1"/>
</dbReference>
<dbReference type="Proteomes" id="UP001596083">
    <property type="component" value="Unassembled WGS sequence"/>
</dbReference>
<accession>A0ABW0Z3X6</accession>